<organism evidence="2 3">
    <name type="scientific">Dentiscutata erythropus</name>
    <dbReference type="NCBI Taxonomy" id="1348616"/>
    <lineage>
        <taxon>Eukaryota</taxon>
        <taxon>Fungi</taxon>
        <taxon>Fungi incertae sedis</taxon>
        <taxon>Mucoromycota</taxon>
        <taxon>Glomeromycotina</taxon>
        <taxon>Glomeromycetes</taxon>
        <taxon>Diversisporales</taxon>
        <taxon>Gigasporaceae</taxon>
        <taxon>Dentiscutata</taxon>
    </lineage>
</organism>
<gene>
    <name evidence="2" type="ORF">DERYTH_LOCUS14993</name>
</gene>
<reference evidence="2" key="1">
    <citation type="submission" date="2021-06" db="EMBL/GenBank/DDBJ databases">
        <authorList>
            <person name="Kallberg Y."/>
            <person name="Tangrot J."/>
            <person name="Rosling A."/>
        </authorList>
    </citation>
    <scope>NUCLEOTIDE SEQUENCE</scope>
    <source>
        <strain evidence="2">MA453B</strain>
    </source>
</reference>
<evidence type="ECO:0000313" key="3">
    <source>
        <dbReference type="Proteomes" id="UP000789405"/>
    </source>
</evidence>
<feature type="region of interest" description="Disordered" evidence="1">
    <location>
        <begin position="55"/>
        <end position="115"/>
    </location>
</feature>
<accession>A0A9N9IC44</accession>
<comment type="caution">
    <text evidence="2">The sequence shown here is derived from an EMBL/GenBank/DDBJ whole genome shotgun (WGS) entry which is preliminary data.</text>
</comment>
<evidence type="ECO:0000313" key="2">
    <source>
        <dbReference type="EMBL" id="CAG8729448.1"/>
    </source>
</evidence>
<feature type="compositionally biased region" description="Basic and acidic residues" evidence="1">
    <location>
        <begin position="70"/>
        <end position="84"/>
    </location>
</feature>
<protein>
    <submittedName>
        <fullName evidence="2">6445_t:CDS:1</fullName>
    </submittedName>
</protein>
<evidence type="ECO:0000256" key="1">
    <source>
        <dbReference type="SAM" id="MobiDB-lite"/>
    </source>
</evidence>
<dbReference type="AlphaFoldDB" id="A0A9N9IC44"/>
<proteinExistence type="predicted"/>
<dbReference type="EMBL" id="CAJVPY010011754">
    <property type="protein sequence ID" value="CAG8729448.1"/>
    <property type="molecule type" value="Genomic_DNA"/>
</dbReference>
<keyword evidence="3" id="KW-1185">Reference proteome</keyword>
<sequence length="316" mass="37006">LRFVVPDATPTLIADHHRDYFSSLNMNIQVSYNGIDWKFDNFHELALTEERDTYNNRRDDRRGNNFRNEPSWKNDSEYNERETNTRWGSQSEKGSKRKLYASSDNEETPDAKCRKGKSRTRTFVVSTESVYPSEVPGDQHIQTRRCMNPEYGKFERCSSYTYDFKETTDEKLGYILGRYVNYVFRRYWMCCKELCLSCYDEWDVSKKPKTIDIIQRLLNETEEIMNDHEDKGSVPTTQSTERNISATQPDFELLQVPEGNIPAIQPNFELHQVSEGNIPVIHPNSEINITPELLLPTFQLSIHTIALNNFMIVIKQ</sequence>
<feature type="non-terminal residue" evidence="2">
    <location>
        <position position="316"/>
    </location>
</feature>
<dbReference type="OrthoDB" id="1667110at2759"/>
<dbReference type="Proteomes" id="UP000789405">
    <property type="component" value="Unassembled WGS sequence"/>
</dbReference>
<name>A0A9N9IC44_9GLOM</name>